<dbReference type="PROSITE" id="PS50157">
    <property type="entry name" value="ZINC_FINGER_C2H2_2"/>
    <property type="match status" value="7"/>
</dbReference>
<reference evidence="8 9" key="1">
    <citation type="submission" date="2017-06" db="EMBL/GenBank/DDBJ databases">
        <title>Aedes aegypti genome working group (AGWG) sequencing and assembly.</title>
        <authorList>
            <consortium name="Aedes aegypti Genome Working Group (AGWG)"/>
            <person name="Matthews B.J."/>
        </authorList>
    </citation>
    <scope>NUCLEOTIDE SEQUENCE [LARGE SCALE GENOMIC DNA]</scope>
    <source>
        <strain evidence="8 9">LVP_AGWG</strain>
    </source>
</reference>
<dbReference type="PROSITE" id="PS51915">
    <property type="entry name" value="ZAD"/>
    <property type="match status" value="1"/>
</dbReference>
<sequence>MTLFNLEQFPDVCRLCMKADSKKSHSIHDNFEAIPMKIVAFLEEVTFRTAENKAELLPKSICDPCVNYLSEFAVYRNRMALTFRFMEALVDLKQSNAKPITALFKDSKRELESLFRELSICSKPDPQVEDLLLEFESYNSVNCDALVKVEMEQGSEPDDDDGHDDVHDDLDDPDFECVDEPEDEVETKPSKKTRKKSHSKTKSSELSSDDEPLVKKKAKVKSPRSTGSTPAAQNSTTKRVGRPRIHPEGRHLEEPWSCDKCKFKTKYRVAVERHKKVHERREKRIYPCSICGEVFKTNDEMRNHGLVHPENQFVCEMCGASLKSATSLKSHMERHEDKRKYSCQYCEYAAYTKINLTAHLQIHASDNAVLKCEICGTTFRKSGHLKRHIESHSNERKYACEQCPGRFNTKNTLRNHFNRVHLGVRYPCEYCEKTFDQRIILRDHIERVHQIQCQFICDICVVTFDSQEKLDIHKQRHENPKPMECGICLTIHPTQEALAAHMCISYQDNYQCCNKDLRNHVQYNRHMLVKHGMKTNVRVKPIPGMLLGNLRGSRKRLIQCRKCDIAFPSKALKMQHMLVCNQTSREEYSNDADNGVAGRFGY</sequence>
<keyword evidence="2" id="KW-0479">Metal-binding</keyword>
<dbReference type="FunCoup" id="A0A1S4F2L2">
    <property type="interactions" value="14"/>
</dbReference>
<protein>
    <submittedName>
        <fullName evidence="8">Uncharacterized protein</fullName>
    </submittedName>
</protein>
<dbReference type="InterPro" id="IPR036236">
    <property type="entry name" value="Znf_C2H2_sf"/>
</dbReference>
<keyword evidence="9" id="KW-1185">Reference proteome</keyword>
<feature type="region of interest" description="Disordered" evidence="7">
    <location>
        <begin position="153"/>
        <end position="251"/>
    </location>
</feature>
<dbReference type="GO" id="GO:0005634">
    <property type="term" value="C:nucleus"/>
    <property type="evidence" value="ECO:0007669"/>
    <property type="project" value="UniProtKB-SubCell"/>
</dbReference>
<keyword evidence="6" id="KW-0539">Nucleus</keyword>
<dbReference type="Gene3D" id="3.30.160.60">
    <property type="entry name" value="Classic Zinc Finger"/>
    <property type="match status" value="6"/>
</dbReference>
<dbReference type="PANTHER" id="PTHR24390">
    <property type="entry name" value="ZINC FINGER PROTEIN"/>
    <property type="match status" value="1"/>
</dbReference>
<reference evidence="8" key="2">
    <citation type="submission" date="2020-05" db="UniProtKB">
        <authorList>
            <consortium name="EnsemblMetazoa"/>
        </authorList>
    </citation>
    <scope>IDENTIFICATION</scope>
    <source>
        <strain evidence="8">LVP_AGWG</strain>
    </source>
</reference>
<dbReference type="SUPFAM" id="SSF57667">
    <property type="entry name" value="beta-beta-alpha zinc fingers"/>
    <property type="match status" value="6"/>
</dbReference>
<evidence type="ECO:0000256" key="2">
    <source>
        <dbReference type="ARBA" id="ARBA00022723"/>
    </source>
</evidence>
<dbReference type="VEuPathDB" id="VectorBase:AAEL002739"/>
<dbReference type="Pfam" id="PF07776">
    <property type="entry name" value="zf-AD"/>
    <property type="match status" value="1"/>
</dbReference>
<keyword evidence="3" id="KW-0677">Repeat</keyword>
<dbReference type="InParanoid" id="A0A1S4F2L2"/>
<dbReference type="AlphaFoldDB" id="A0A1S4F2L2"/>
<dbReference type="GO" id="GO:0003700">
    <property type="term" value="F:DNA-binding transcription factor activity"/>
    <property type="evidence" value="ECO:0007669"/>
    <property type="project" value="TreeGrafter"/>
</dbReference>
<evidence type="ECO:0000256" key="4">
    <source>
        <dbReference type="ARBA" id="ARBA00022771"/>
    </source>
</evidence>
<evidence type="ECO:0000256" key="3">
    <source>
        <dbReference type="ARBA" id="ARBA00022737"/>
    </source>
</evidence>
<evidence type="ECO:0000256" key="5">
    <source>
        <dbReference type="ARBA" id="ARBA00022833"/>
    </source>
</evidence>
<dbReference type="GO" id="GO:0008270">
    <property type="term" value="F:zinc ion binding"/>
    <property type="evidence" value="ECO:0007669"/>
    <property type="project" value="UniProtKB-UniRule"/>
</dbReference>
<dbReference type="InterPro" id="IPR012934">
    <property type="entry name" value="Znf_AD"/>
</dbReference>
<dbReference type="Pfam" id="PF00096">
    <property type="entry name" value="zf-C2H2"/>
    <property type="match status" value="3"/>
</dbReference>
<evidence type="ECO:0000313" key="9">
    <source>
        <dbReference type="Proteomes" id="UP000008820"/>
    </source>
</evidence>
<accession>A0A1S4F2L2</accession>
<feature type="compositionally biased region" description="Basic residues" evidence="7">
    <location>
        <begin position="190"/>
        <end position="201"/>
    </location>
</feature>
<dbReference type="Gene3D" id="3.40.1800.20">
    <property type="match status" value="1"/>
</dbReference>
<dbReference type="GO" id="GO:0006357">
    <property type="term" value="P:regulation of transcription by RNA polymerase II"/>
    <property type="evidence" value="ECO:0007669"/>
    <property type="project" value="TreeGrafter"/>
</dbReference>
<dbReference type="OrthoDB" id="7715128at2759"/>
<evidence type="ECO:0000256" key="1">
    <source>
        <dbReference type="ARBA" id="ARBA00004123"/>
    </source>
</evidence>
<keyword evidence="4" id="KW-0863">Zinc-finger</keyword>
<feature type="compositionally biased region" description="Acidic residues" evidence="7">
    <location>
        <begin position="153"/>
        <end position="185"/>
    </location>
</feature>
<dbReference type="Pfam" id="PF13894">
    <property type="entry name" value="zf-C2H2_4"/>
    <property type="match status" value="1"/>
</dbReference>
<proteinExistence type="predicted"/>
<dbReference type="Proteomes" id="UP000008820">
    <property type="component" value="Chromosome 2"/>
</dbReference>
<dbReference type="SUPFAM" id="SSF57716">
    <property type="entry name" value="Glucocorticoid receptor-like (DNA-binding domain)"/>
    <property type="match status" value="1"/>
</dbReference>
<dbReference type="PANTHER" id="PTHR24390:SF237">
    <property type="entry name" value="FI23536P1-RELATED"/>
    <property type="match status" value="1"/>
</dbReference>
<dbReference type="PROSITE" id="PS00028">
    <property type="entry name" value="ZINC_FINGER_C2H2_1"/>
    <property type="match status" value="6"/>
</dbReference>
<dbReference type="InterPro" id="IPR013087">
    <property type="entry name" value="Znf_C2H2_type"/>
</dbReference>
<dbReference type="SMART" id="SM00355">
    <property type="entry name" value="ZnF_C2H2"/>
    <property type="match status" value="10"/>
</dbReference>
<evidence type="ECO:0000256" key="7">
    <source>
        <dbReference type="SAM" id="MobiDB-lite"/>
    </source>
</evidence>
<dbReference type="SMART" id="SM00868">
    <property type="entry name" value="zf-AD"/>
    <property type="match status" value="1"/>
</dbReference>
<organism evidence="8 9">
    <name type="scientific">Aedes aegypti</name>
    <name type="common">Yellowfever mosquito</name>
    <name type="synonym">Culex aegypti</name>
    <dbReference type="NCBI Taxonomy" id="7159"/>
    <lineage>
        <taxon>Eukaryota</taxon>
        <taxon>Metazoa</taxon>
        <taxon>Ecdysozoa</taxon>
        <taxon>Arthropoda</taxon>
        <taxon>Hexapoda</taxon>
        <taxon>Insecta</taxon>
        <taxon>Pterygota</taxon>
        <taxon>Neoptera</taxon>
        <taxon>Endopterygota</taxon>
        <taxon>Diptera</taxon>
        <taxon>Nematocera</taxon>
        <taxon>Culicoidea</taxon>
        <taxon>Culicidae</taxon>
        <taxon>Culicinae</taxon>
        <taxon>Aedini</taxon>
        <taxon>Aedes</taxon>
        <taxon>Stegomyia</taxon>
    </lineage>
</organism>
<gene>
    <name evidence="8" type="primary">5575894</name>
</gene>
<comment type="subcellular location">
    <subcellularLocation>
        <location evidence="1">Nucleus</location>
    </subcellularLocation>
</comment>
<dbReference type="EnsemblMetazoa" id="AAEL002739-RA">
    <property type="protein sequence ID" value="AAEL002739-PA"/>
    <property type="gene ID" value="AAEL002739"/>
</dbReference>
<evidence type="ECO:0000313" key="8">
    <source>
        <dbReference type="EnsemblMetazoa" id="AAEL002739-PA"/>
    </source>
</evidence>
<dbReference type="GO" id="GO:0000978">
    <property type="term" value="F:RNA polymerase II cis-regulatory region sequence-specific DNA binding"/>
    <property type="evidence" value="ECO:0007669"/>
    <property type="project" value="TreeGrafter"/>
</dbReference>
<feature type="compositionally biased region" description="Polar residues" evidence="7">
    <location>
        <begin position="223"/>
        <end position="238"/>
    </location>
</feature>
<evidence type="ECO:0000256" key="6">
    <source>
        <dbReference type="ARBA" id="ARBA00023242"/>
    </source>
</evidence>
<name>A0A1S4F2L2_AEDAE</name>
<keyword evidence="5" id="KW-0862">Zinc</keyword>